<dbReference type="PANTHER" id="PTHR42655:SF1">
    <property type="entry name" value="GLYCOGEN PHOSPHORYLASE"/>
    <property type="match status" value="1"/>
</dbReference>
<comment type="similarity">
    <text evidence="2">Belongs to the glycogen phosphorylase family.</text>
</comment>
<dbReference type="InterPro" id="IPR052182">
    <property type="entry name" value="Glycogen/Maltodextrin_Phosph"/>
</dbReference>
<dbReference type="AlphaFoldDB" id="A0A4R3YAJ6"/>
<feature type="modified residue" description="N6-(pyridoxal phosphate)lysine" evidence="4">
    <location>
        <position position="607"/>
    </location>
</feature>
<evidence type="ECO:0000259" key="5">
    <source>
        <dbReference type="Pfam" id="PF11897"/>
    </source>
</evidence>
<evidence type="ECO:0000256" key="1">
    <source>
        <dbReference type="ARBA" id="ARBA00001275"/>
    </source>
</evidence>
<dbReference type="InterPro" id="IPR024517">
    <property type="entry name" value="Glycogen_phosphorylase_DUF3417"/>
</dbReference>
<evidence type="ECO:0000256" key="2">
    <source>
        <dbReference type="ARBA" id="ARBA00006047"/>
    </source>
</evidence>
<reference evidence="6 7" key="1">
    <citation type="submission" date="2019-03" db="EMBL/GenBank/DDBJ databases">
        <title>Genomic Encyclopedia of Type Strains, Phase IV (KMG-IV): sequencing the most valuable type-strain genomes for metagenomic binning, comparative biology and taxonomic classification.</title>
        <authorList>
            <person name="Goeker M."/>
        </authorList>
    </citation>
    <scope>NUCLEOTIDE SEQUENCE [LARGE SCALE GENOMIC DNA]</scope>
    <source>
        <strain evidence="6 7">DSM 100309</strain>
    </source>
</reference>
<evidence type="ECO:0000256" key="3">
    <source>
        <dbReference type="ARBA" id="ARBA00022533"/>
    </source>
</evidence>
<comment type="caution">
    <text evidence="6">The sequence shown here is derived from an EMBL/GenBank/DDBJ whole genome shotgun (WGS) entry which is preliminary data.</text>
</comment>
<dbReference type="Proteomes" id="UP000295367">
    <property type="component" value="Unassembled WGS sequence"/>
</dbReference>
<dbReference type="EMBL" id="SMCO01000003">
    <property type="protein sequence ID" value="TCV88940.1"/>
    <property type="molecule type" value="Genomic_DNA"/>
</dbReference>
<name>A0A4R3YAJ6_9PROT</name>
<keyword evidence="3" id="KW-0021">Allosteric enzyme</keyword>
<keyword evidence="4" id="KW-0663">Pyridoxal phosphate</keyword>
<organism evidence="6 7">
    <name type="scientific">Sulfurirhabdus autotrophica</name>
    <dbReference type="NCBI Taxonomy" id="1706046"/>
    <lineage>
        <taxon>Bacteria</taxon>
        <taxon>Pseudomonadati</taxon>
        <taxon>Pseudomonadota</taxon>
        <taxon>Betaproteobacteria</taxon>
        <taxon>Nitrosomonadales</taxon>
        <taxon>Sulfuricellaceae</taxon>
        <taxon>Sulfurirhabdus</taxon>
    </lineage>
</organism>
<dbReference type="InterPro" id="IPR000811">
    <property type="entry name" value="Glyco_trans_35"/>
</dbReference>
<evidence type="ECO:0000313" key="7">
    <source>
        <dbReference type="Proteomes" id="UP000295367"/>
    </source>
</evidence>
<evidence type="ECO:0000256" key="4">
    <source>
        <dbReference type="PIRSR" id="PIRSR000460-1"/>
    </source>
</evidence>
<dbReference type="Pfam" id="PF11897">
    <property type="entry name" value="DUF3417"/>
    <property type="match status" value="1"/>
</dbReference>
<dbReference type="GO" id="GO:0008184">
    <property type="term" value="F:glycogen phosphorylase activity"/>
    <property type="evidence" value="ECO:0007669"/>
    <property type="project" value="InterPro"/>
</dbReference>
<comment type="catalytic activity">
    <reaction evidence="1">
        <text>[(1-&gt;4)-alpha-D-glucosyl](n) + phosphate = [(1-&gt;4)-alpha-D-glucosyl](n-1) + alpha-D-glucose 1-phosphate</text>
        <dbReference type="Rhea" id="RHEA:41732"/>
        <dbReference type="Rhea" id="RHEA-COMP:9584"/>
        <dbReference type="Rhea" id="RHEA-COMP:9586"/>
        <dbReference type="ChEBI" id="CHEBI:15444"/>
        <dbReference type="ChEBI" id="CHEBI:43474"/>
        <dbReference type="ChEBI" id="CHEBI:58601"/>
        <dbReference type="EC" id="2.4.1.1"/>
    </reaction>
</comment>
<dbReference type="Gene3D" id="3.40.50.2000">
    <property type="entry name" value="Glycogen Phosphorylase B"/>
    <property type="match status" value="3"/>
</dbReference>
<dbReference type="NCBIfam" id="TIGR02094">
    <property type="entry name" value="more_P_ylases"/>
    <property type="match status" value="1"/>
</dbReference>
<dbReference type="OrthoDB" id="7229284at2"/>
<evidence type="ECO:0000313" key="6">
    <source>
        <dbReference type="EMBL" id="TCV88940.1"/>
    </source>
</evidence>
<dbReference type="SUPFAM" id="SSF53756">
    <property type="entry name" value="UDP-Glycosyltransferase/glycogen phosphorylase"/>
    <property type="match status" value="1"/>
</dbReference>
<sequence length="850" mass="96965">MKEGTPFIVEVNPKIPRRLKRMDELAGNLWYSWNRTSRTLFARLHPSLWDAVGHSPKAFLKRVNEQRLVDAVDDQVFLANFNRVLSAYDTYHSEPMRQNGTGLHQSDLVAYFCAEFGFHESFPIYSGGLGILAGDHCKAASDMRLPFIAVGLLYRQGYFSQLIDAEGNQVATYADSDFDDLPISPVLRDDGNEVHINVGFPGRTVIVKVWQARIGHVWLYLLDTDLEVNSLADRDIVHQLYGGDRYMRMQQEILLGVGGVRALQEIGLKPTVWHINEGHAAFQILERARSLVREGLDFASALEAVAVNTVFTTHTPVPAGHDHFSPDMMIEYFSEMLHDLKIEKEEFLALGQSADSHEFNMTTLAIHGSRYHNGVSRIHGDVSAKICGDLWPQVGPEESPITYVTNGVHVPSFLADEWVDLFDTYLGYEWRHRLCDTEFWSKIDMIPDHLFWSVRQSLKSQMLYQLRHRISNQHFRNHGSEAHLDRLLKYTDPINPNVLTIGFARRFATYKRATMLFDNLDWLREIIADEDRPILFVFAGKAHPADKPGQELIRQVHNISRLPEFEGKILLVEGYDMGLARRLVSGVDIWLNNPVYPLEASGTSGMKAGINGAINLSVLDGWWGEGYDGKNGWAIKPSPEHYDDYRRNKEESQTLYEILQDHVLPLYYDRGKFGYSEGWVKMAKHSIATVLPRFNATRMVGEYVSRFYTSASTQGKIFAQNDFENAKRLAVWKSRVKAAWHGVALRRLDEPKKRIQFGDAMRFEVGVQLNGLKSEDVRVELLVGRPGNVNASEMQHYSFVSQEATGTGHEQVFALELAPDLCGKLQYMVRIYPWHELLTNSHETGMMFWL</sequence>
<dbReference type="Pfam" id="PF00343">
    <property type="entry name" value="Phosphorylase"/>
    <property type="match status" value="1"/>
</dbReference>
<dbReference type="GO" id="GO:0005975">
    <property type="term" value="P:carbohydrate metabolic process"/>
    <property type="evidence" value="ECO:0007669"/>
    <property type="project" value="InterPro"/>
</dbReference>
<feature type="domain" description="DUF3417" evidence="5">
    <location>
        <begin position="15"/>
        <end position="121"/>
    </location>
</feature>
<accession>A0A4R3YAJ6</accession>
<gene>
    <name evidence="6" type="ORF">EDC63_10311</name>
</gene>
<dbReference type="PIRSF" id="PIRSF000460">
    <property type="entry name" value="Pprylas_GlgP"/>
    <property type="match status" value="1"/>
</dbReference>
<dbReference type="RefSeq" id="WP_124946017.1">
    <property type="nucleotide sequence ID" value="NZ_BHVT01000020.1"/>
</dbReference>
<keyword evidence="7" id="KW-1185">Reference proteome</keyword>
<dbReference type="InterPro" id="IPR011834">
    <property type="entry name" value="Agluc_phsphrylas"/>
</dbReference>
<dbReference type="GO" id="GO:0030170">
    <property type="term" value="F:pyridoxal phosphate binding"/>
    <property type="evidence" value="ECO:0007669"/>
    <property type="project" value="InterPro"/>
</dbReference>
<dbReference type="PANTHER" id="PTHR42655">
    <property type="entry name" value="GLYCOGEN PHOSPHORYLASE"/>
    <property type="match status" value="1"/>
</dbReference>
<protein>
    <submittedName>
        <fullName evidence="6">Starch phosphorylase</fullName>
    </submittedName>
</protein>
<proteinExistence type="inferred from homology"/>